<feature type="transmembrane region" description="Helical" evidence="1">
    <location>
        <begin position="153"/>
        <end position="171"/>
    </location>
</feature>
<organism evidence="2 3">
    <name type="scientific">Actinosynnema pretiosum subsp. pretiosum</name>
    <dbReference type="NCBI Taxonomy" id="103721"/>
    <lineage>
        <taxon>Bacteria</taxon>
        <taxon>Bacillati</taxon>
        <taxon>Actinomycetota</taxon>
        <taxon>Actinomycetes</taxon>
        <taxon>Pseudonocardiales</taxon>
        <taxon>Pseudonocardiaceae</taxon>
        <taxon>Actinosynnema</taxon>
    </lineage>
</organism>
<gene>
    <name evidence="2" type="ORF">KCV87_12710</name>
</gene>
<evidence type="ECO:0000313" key="2">
    <source>
        <dbReference type="EMBL" id="QUF06826.1"/>
    </source>
</evidence>
<sequence length="310" mass="32712">MERTVIRTLRANPALAVFALLNTAFVPVALVGLLVDDRIVADSPLWFKPLKFALSLALYSVSLAWALSLATRLRRFTRWAGTLAAAGGTVEMAIIVGQALRGRRSHFNTATELDSTLYSVMGATITAVWVVHAVVVVALLLSRFEDRTTAVALRFGMGVALAGMAVGFLMTSPAEGQDPALGLVGAHTVGAPDGGPHLALTGWSTTGGDLRVSHFIGMHALQVLPLAMALLPRLASPRLARDLGLAWAGLTALTLWQALRGQPPLRPDALTLVGLAALAAWTGYALWHATRERARRAAVEPARDAAAVAA</sequence>
<name>A0AA45R6A5_9PSEU</name>
<keyword evidence="1" id="KW-0812">Transmembrane</keyword>
<keyword evidence="1" id="KW-0472">Membrane</keyword>
<dbReference type="EMBL" id="CP073249">
    <property type="protein sequence ID" value="QUF06826.1"/>
    <property type="molecule type" value="Genomic_DNA"/>
</dbReference>
<feature type="transmembrane region" description="Helical" evidence="1">
    <location>
        <begin position="212"/>
        <end position="231"/>
    </location>
</feature>
<feature type="transmembrane region" description="Helical" evidence="1">
    <location>
        <begin position="271"/>
        <end position="287"/>
    </location>
</feature>
<dbReference type="AlphaFoldDB" id="A0AA45R6A5"/>
<reference evidence="2" key="1">
    <citation type="submission" date="2021-04" db="EMBL/GenBank/DDBJ databases">
        <title>Genomic sequence of Actinosynnema pretiosum subsp. pretiosum ATCC 31280 (C-14919).</title>
        <authorList>
            <person name="Bai L."/>
            <person name="Wang X."/>
            <person name="Xiao Y."/>
        </authorList>
    </citation>
    <scope>NUCLEOTIDE SEQUENCE</scope>
    <source>
        <strain evidence="2">ATCC 31280</strain>
    </source>
</reference>
<accession>A0AA45R6A5</accession>
<evidence type="ECO:0000256" key="1">
    <source>
        <dbReference type="SAM" id="Phobius"/>
    </source>
</evidence>
<feature type="transmembrane region" description="Helical" evidence="1">
    <location>
        <begin position="46"/>
        <end position="67"/>
    </location>
</feature>
<keyword evidence="1" id="KW-1133">Transmembrane helix</keyword>
<feature type="transmembrane region" description="Helical" evidence="1">
    <location>
        <begin position="243"/>
        <end position="259"/>
    </location>
</feature>
<feature type="transmembrane region" description="Helical" evidence="1">
    <location>
        <begin position="79"/>
        <end position="100"/>
    </location>
</feature>
<protein>
    <submittedName>
        <fullName evidence="2">Uncharacterized protein</fullName>
    </submittedName>
</protein>
<dbReference type="Proteomes" id="UP000677152">
    <property type="component" value="Chromosome"/>
</dbReference>
<evidence type="ECO:0000313" key="3">
    <source>
        <dbReference type="Proteomes" id="UP000677152"/>
    </source>
</evidence>
<feature type="transmembrane region" description="Helical" evidence="1">
    <location>
        <begin position="120"/>
        <end position="141"/>
    </location>
</feature>
<proteinExistence type="predicted"/>
<feature type="transmembrane region" description="Helical" evidence="1">
    <location>
        <begin position="12"/>
        <end position="34"/>
    </location>
</feature>